<comment type="caution">
    <text evidence="2">The sequence shown here is derived from an EMBL/GenBank/DDBJ whole genome shotgun (WGS) entry which is preliminary data.</text>
</comment>
<sequence length="74" mass="8678">MTAIMLTRVDRRCNMARYYKLDIQPTLFGECSLVREWGRIGRPGTVRIEGYPTRGKADLALISKWIEKRRRGYS</sequence>
<dbReference type="SMART" id="SM00773">
    <property type="entry name" value="WGR"/>
    <property type="match status" value="1"/>
</dbReference>
<protein>
    <submittedName>
        <fullName evidence="2">WGR domain-containing protein</fullName>
    </submittedName>
</protein>
<dbReference type="Proteomes" id="UP000193553">
    <property type="component" value="Unassembled WGS sequence"/>
</dbReference>
<accession>A0A1X3H3A8</accession>
<evidence type="ECO:0000313" key="3">
    <source>
        <dbReference type="Proteomes" id="UP000193553"/>
    </source>
</evidence>
<gene>
    <name evidence="2" type="ORF">BSZ18_23520</name>
</gene>
<dbReference type="InterPro" id="IPR008893">
    <property type="entry name" value="WGR_domain"/>
</dbReference>
<name>A0A1X3H3A8_9BRAD</name>
<proteinExistence type="predicted"/>
<organism evidence="2 3">
    <name type="scientific">Bradyrhizobium canariense</name>
    <dbReference type="NCBI Taxonomy" id="255045"/>
    <lineage>
        <taxon>Bacteria</taxon>
        <taxon>Pseudomonadati</taxon>
        <taxon>Pseudomonadota</taxon>
        <taxon>Alphaproteobacteria</taxon>
        <taxon>Hyphomicrobiales</taxon>
        <taxon>Nitrobacteraceae</taxon>
        <taxon>Bradyrhizobium</taxon>
    </lineage>
</organism>
<feature type="domain" description="WGR" evidence="1">
    <location>
        <begin position="1"/>
        <end position="74"/>
    </location>
</feature>
<dbReference type="Gene3D" id="2.20.140.10">
    <property type="entry name" value="WGR domain"/>
    <property type="match status" value="1"/>
</dbReference>
<dbReference type="PROSITE" id="PS51977">
    <property type="entry name" value="WGR"/>
    <property type="match status" value="1"/>
</dbReference>
<dbReference type="EMBL" id="NAFI01000180">
    <property type="protein sequence ID" value="OSJ06122.1"/>
    <property type="molecule type" value="Genomic_DNA"/>
</dbReference>
<reference evidence="2 3" key="1">
    <citation type="submission" date="2017-03" db="EMBL/GenBank/DDBJ databases">
        <title>Whole genome sequences of fourteen strains of Bradyrhizobium canariense and one strain of Bradyrhizobium japonicum isolated from Lupinus (Papilionoideae: Genisteae) species in Algeria.</title>
        <authorList>
            <person name="Crovadore J."/>
            <person name="Chekireb D."/>
            <person name="Brachmann A."/>
            <person name="Chablais R."/>
            <person name="Cochard B."/>
            <person name="Lefort F."/>
        </authorList>
    </citation>
    <scope>NUCLEOTIDE SEQUENCE [LARGE SCALE GENOMIC DNA]</scope>
    <source>
        <strain evidence="2 3">UBMA195</strain>
    </source>
</reference>
<dbReference type="RefSeq" id="WP_085360305.1">
    <property type="nucleotide sequence ID" value="NZ_NAFD01000184.1"/>
</dbReference>
<evidence type="ECO:0000259" key="1">
    <source>
        <dbReference type="PROSITE" id="PS51977"/>
    </source>
</evidence>
<evidence type="ECO:0000313" key="2">
    <source>
        <dbReference type="EMBL" id="OSJ06122.1"/>
    </source>
</evidence>
<dbReference type="Pfam" id="PF05406">
    <property type="entry name" value="WGR"/>
    <property type="match status" value="1"/>
</dbReference>
<dbReference type="InterPro" id="IPR036930">
    <property type="entry name" value="WGR_dom_sf"/>
</dbReference>
<dbReference type="OrthoDB" id="5801306at2"/>
<dbReference type="InterPro" id="IPR049809">
    <property type="entry name" value="YehF/YfeS-like_WGR"/>
</dbReference>
<dbReference type="CDD" id="cd07996">
    <property type="entry name" value="WGR_MMR_like"/>
    <property type="match status" value="1"/>
</dbReference>
<dbReference type="SUPFAM" id="SSF142921">
    <property type="entry name" value="WGR domain-like"/>
    <property type="match status" value="1"/>
</dbReference>
<dbReference type="AlphaFoldDB" id="A0A1X3H3A8"/>